<gene>
    <name evidence="1" type="ORF">CH379_08195</name>
</gene>
<sequence length="103" mass="11569">MKNDTAKRPLNSGPVSFFDFGNADRASPYPQNCKTSSAFLCVQDWILNTERFILRRGYPAGSAGTILRKTRPDRKFEIALISTQVAPIRIPQGREKRKSPGSR</sequence>
<dbReference type="AlphaFoldDB" id="A0A2N0BLK7"/>
<evidence type="ECO:0000313" key="1">
    <source>
        <dbReference type="EMBL" id="PJZ93363.1"/>
    </source>
</evidence>
<name>A0A2N0BLK7_9LEPT</name>
<organism evidence="1">
    <name type="scientific">Leptospira ellisii</name>
    <dbReference type="NCBI Taxonomy" id="2023197"/>
    <lineage>
        <taxon>Bacteria</taxon>
        <taxon>Pseudomonadati</taxon>
        <taxon>Spirochaetota</taxon>
        <taxon>Spirochaetia</taxon>
        <taxon>Leptospirales</taxon>
        <taxon>Leptospiraceae</taxon>
        <taxon>Leptospira</taxon>
    </lineage>
</organism>
<protein>
    <submittedName>
        <fullName evidence="1">Uncharacterized protein</fullName>
    </submittedName>
</protein>
<comment type="caution">
    <text evidence="1">The sequence shown here is derived from an EMBL/GenBank/DDBJ whole genome shotgun (WGS) entry which is preliminary data.</text>
</comment>
<proteinExistence type="predicted"/>
<dbReference type="EMBL" id="NPEF01000066">
    <property type="protein sequence ID" value="PJZ93363.1"/>
    <property type="molecule type" value="Genomic_DNA"/>
</dbReference>
<reference evidence="1" key="1">
    <citation type="submission" date="2017-07" db="EMBL/GenBank/DDBJ databases">
        <title>Leptospira spp. isolated from tropical soils.</title>
        <authorList>
            <person name="Thibeaux R."/>
            <person name="Iraola G."/>
            <person name="Ferres I."/>
            <person name="Bierque E."/>
            <person name="Girault D."/>
            <person name="Soupe-Gilbert M.-E."/>
            <person name="Picardeau M."/>
            <person name="Goarant C."/>
        </authorList>
    </citation>
    <scope>NUCLEOTIDE SEQUENCE [LARGE SCALE GENOMIC DNA]</scope>
    <source>
        <strain evidence="1">ATI7-C-A5</strain>
    </source>
</reference>
<accession>A0A2N0BLK7</accession>
<accession>A0A2N0BA24</accession>